<evidence type="ECO:0000259" key="1">
    <source>
        <dbReference type="PROSITE" id="PS50041"/>
    </source>
</evidence>
<dbReference type="Pfam" id="PF00059">
    <property type="entry name" value="Lectin_C"/>
    <property type="match status" value="1"/>
</dbReference>
<gene>
    <name evidence="2" type="ORF">C0Q70_07358</name>
</gene>
<name>A0A2T7PEU0_POMCA</name>
<dbReference type="InterPro" id="IPR016187">
    <property type="entry name" value="CTDL_fold"/>
</dbReference>
<reference evidence="2 3" key="1">
    <citation type="submission" date="2018-04" db="EMBL/GenBank/DDBJ databases">
        <title>The genome of golden apple snail Pomacea canaliculata provides insight into stress tolerance and invasive adaptation.</title>
        <authorList>
            <person name="Liu C."/>
            <person name="Liu B."/>
            <person name="Ren Y."/>
            <person name="Zhang Y."/>
            <person name="Wang H."/>
            <person name="Li S."/>
            <person name="Jiang F."/>
            <person name="Yin L."/>
            <person name="Zhang G."/>
            <person name="Qian W."/>
            <person name="Fan W."/>
        </authorList>
    </citation>
    <scope>NUCLEOTIDE SEQUENCE [LARGE SCALE GENOMIC DNA]</scope>
    <source>
        <strain evidence="2">SZHN2017</strain>
        <tissue evidence="2">Muscle</tissue>
    </source>
</reference>
<evidence type="ECO:0000313" key="3">
    <source>
        <dbReference type="Proteomes" id="UP000245119"/>
    </source>
</evidence>
<dbReference type="InterPro" id="IPR001304">
    <property type="entry name" value="C-type_lectin-like"/>
</dbReference>
<dbReference type="OrthoDB" id="6116695at2759"/>
<dbReference type="PROSITE" id="PS50041">
    <property type="entry name" value="C_TYPE_LECTIN_2"/>
    <property type="match status" value="1"/>
</dbReference>
<dbReference type="InterPro" id="IPR050801">
    <property type="entry name" value="Ca-Dep_Lectins_ImmuneDev"/>
</dbReference>
<keyword evidence="3" id="KW-1185">Reference proteome</keyword>
<dbReference type="SUPFAM" id="SSF58113">
    <property type="entry name" value="Apolipoprotein A-I"/>
    <property type="match status" value="1"/>
</dbReference>
<dbReference type="SUPFAM" id="SSF56436">
    <property type="entry name" value="C-type lectin-like"/>
    <property type="match status" value="1"/>
</dbReference>
<dbReference type="PANTHER" id="PTHR22801:SF63">
    <property type="entry name" value="C-TYPE LECTIN DOMAIN-CONTAINING PROTEIN"/>
    <property type="match status" value="1"/>
</dbReference>
<organism evidence="2 3">
    <name type="scientific">Pomacea canaliculata</name>
    <name type="common">Golden apple snail</name>
    <dbReference type="NCBI Taxonomy" id="400727"/>
    <lineage>
        <taxon>Eukaryota</taxon>
        <taxon>Metazoa</taxon>
        <taxon>Spiralia</taxon>
        <taxon>Lophotrochozoa</taxon>
        <taxon>Mollusca</taxon>
        <taxon>Gastropoda</taxon>
        <taxon>Caenogastropoda</taxon>
        <taxon>Architaenioglossa</taxon>
        <taxon>Ampullarioidea</taxon>
        <taxon>Ampullariidae</taxon>
        <taxon>Pomacea</taxon>
    </lineage>
</organism>
<dbReference type="PANTHER" id="PTHR22801">
    <property type="entry name" value="LITHOSTATHINE"/>
    <property type="match status" value="1"/>
</dbReference>
<dbReference type="AlphaFoldDB" id="A0A2T7PEU0"/>
<sequence length="318" mass="36156">MFSNQVEKLSQRLDKDGEMDVRLTRISDKVETQAQRLGTDLAELRIVTANGDKTLETNTNRSLASLQSQMQDIFKKADSYVLLFNETIKNLQTKSTNELSNLRQTISSDVSKLENRLIQMISEVRSSNQAGLADLRPKTDNRVSAIESRLSAIERRFDSHVTTNSQLMKTIRSDIDMLDKSGRCRKKGYTWHSEKCLKVHLLNKSYYDAKRFCEAEGAHLYIIKSRGDDEAPLRFALKQVGGLNNRYTVGANDNGREGKFFWDDGSSLPTSSELWNTNEPNSWGGNEDCVDAFVTDDGLLINDHPCDLWSYFICQYDP</sequence>
<evidence type="ECO:0000313" key="2">
    <source>
        <dbReference type="EMBL" id="PVD31932.1"/>
    </source>
</evidence>
<accession>A0A2T7PEU0</accession>
<dbReference type="EMBL" id="PZQS01000004">
    <property type="protein sequence ID" value="PVD31932.1"/>
    <property type="molecule type" value="Genomic_DNA"/>
</dbReference>
<dbReference type="Gene3D" id="3.10.100.10">
    <property type="entry name" value="Mannose-Binding Protein A, subunit A"/>
    <property type="match status" value="1"/>
</dbReference>
<dbReference type="InterPro" id="IPR016186">
    <property type="entry name" value="C-type_lectin-like/link_sf"/>
</dbReference>
<dbReference type="SMART" id="SM00034">
    <property type="entry name" value="CLECT"/>
    <property type="match status" value="1"/>
</dbReference>
<dbReference type="Proteomes" id="UP000245119">
    <property type="component" value="Linkage Group LG4"/>
</dbReference>
<feature type="domain" description="C-type lectin" evidence="1">
    <location>
        <begin position="192"/>
        <end position="315"/>
    </location>
</feature>
<comment type="caution">
    <text evidence="2">The sequence shown here is derived from an EMBL/GenBank/DDBJ whole genome shotgun (WGS) entry which is preliminary data.</text>
</comment>
<proteinExistence type="predicted"/>
<protein>
    <recommendedName>
        <fullName evidence="1">C-type lectin domain-containing protein</fullName>
    </recommendedName>
</protein>